<dbReference type="AlphaFoldDB" id="A0AA46TPV4"/>
<keyword evidence="2" id="KW-1185">Reference proteome</keyword>
<sequence length="139" mass="14734">MSACRNTAVIFGLLASFSCFQSYNQPVYADSWDDFAAQLLCGDGENCSSSQNIASSNPLIIEGTVLPDDAARGVDEEQAFFIQQGAYLNQAGTLISLEDSAVVVTLPERGQLKTASGTAVLTAPRTAPVIITVPSEKRE</sequence>
<gene>
    <name evidence="1" type="ORF">M0220_14090</name>
</gene>
<dbReference type="KEGG" id="hqn:M0220_14090"/>
<evidence type="ECO:0000313" key="1">
    <source>
        <dbReference type="EMBL" id="UYO73993.1"/>
    </source>
</evidence>
<dbReference type="PROSITE" id="PS51257">
    <property type="entry name" value="PROKAR_LIPOPROTEIN"/>
    <property type="match status" value="1"/>
</dbReference>
<organism evidence="1 2">
    <name type="scientific">Halomonas qinghailakensis</name>
    <dbReference type="NCBI Taxonomy" id="2937790"/>
    <lineage>
        <taxon>Bacteria</taxon>
        <taxon>Pseudomonadati</taxon>
        <taxon>Pseudomonadota</taxon>
        <taxon>Gammaproteobacteria</taxon>
        <taxon>Oceanospirillales</taxon>
        <taxon>Halomonadaceae</taxon>
        <taxon>Halomonas</taxon>
    </lineage>
</organism>
<proteinExistence type="predicted"/>
<evidence type="ECO:0000313" key="2">
    <source>
        <dbReference type="Proteomes" id="UP001164935"/>
    </source>
</evidence>
<dbReference type="EMBL" id="CP096973">
    <property type="protein sequence ID" value="UYO73993.1"/>
    <property type="molecule type" value="Genomic_DNA"/>
</dbReference>
<dbReference type="Proteomes" id="UP001164935">
    <property type="component" value="Chromosome"/>
</dbReference>
<accession>A0AA46TPV4</accession>
<dbReference type="RefSeq" id="WP_264018019.1">
    <property type="nucleotide sequence ID" value="NZ_CP096973.1"/>
</dbReference>
<name>A0AA46TPV4_9GAMM</name>
<reference evidence="1" key="1">
    <citation type="submission" date="2022-05" db="EMBL/GenBank/DDBJ databases">
        <title>Complete sequence of a novel PHA-producing Halomonas strain.</title>
        <authorList>
            <person name="Zheng Z."/>
        </authorList>
    </citation>
    <scope>NUCLEOTIDE SEQUENCE</scope>
    <source>
        <strain evidence="1">ZZQ-149</strain>
    </source>
</reference>
<protein>
    <submittedName>
        <fullName evidence="1">Uncharacterized protein</fullName>
    </submittedName>
</protein>